<evidence type="ECO:0000256" key="1">
    <source>
        <dbReference type="ARBA" id="ARBA00004863"/>
    </source>
</evidence>
<sequence>MKKISVSAVSYTNTLPFLQGIRSSNVLSKIDLSVDYPSECARKVIADEVDMGIIPVAALTKLPEYYIIGDYCIGSNGAVDSVFIFSAKPIEEIRTLRLDPQSRTSNGLAQILLKHHWHRDITVCTEGDADAYVLIGDRTFGKKDTMPYVYDLGFYWKEMTGLPFAFAVWVSNKKLPESFEQEFNAALASGVAHPEDVIPGLPEYAGFDYQKYLTQNLDFHLTADKRKAIEKYLAYYRAL</sequence>
<evidence type="ECO:0000256" key="2">
    <source>
        <dbReference type="ARBA" id="ARBA00022428"/>
    </source>
</evidence>
<dbReference type="HAMAP" id="MF_00995">
    <property type="entry name" value="MqnA"/>
    <property type="match status" value="1"/>
</dbReference>
<comment type="similarity">
    <text evidence="4">Belongs to the MqnA/MqnD family. MqnA subfamily.</text>
</comment>
<keyword evidence="6" id="KW-1185">Reference proteome</keyword>
<dbReference type="InterPro" id="IPR003773">
    <property type="entry name" value="Menaquinone_biosynth"/>
</dbReference>
<keyword evidence="2 4" id="KW-0474">Menaquinone biosynthesis</keyword>
<dbReference type="InterPro" id="IPR030868">
    <property type="entry name" value="MqnA"/>
</dbReference>
<comment type="catalytic activity">
    <reaction evidence="4">
        <text>chorismate = 3-[(1-carboxyvinyl)-oxy]benzoate + H2O</text>
        <dbReference type="Rhea" id="RHEA:40051"/>
        <dbReference type="ChEBI" id="CHEBI:15377"/>
        <dbReference type="ChEBI" id="CHEBI:29748"/>
        <dbReference type="ChEBI" id="CHEBI:76981"/>
        <dbReference type="EC" id="4.2.1.151"/>
    </reaction>
</comment>
<dbReference type="SUPFAM" id="SSF53850">
    <property type="entry name" value="Periplasmic binding protein-like II"/>
    <property type="match status" value="1"/>
</dbReference>
<dbReference type="Gene3D" id="3.40.190.10">
    <property type="entry name" value="Periplasmic binding protein-like II"/>
    <property type="match status" value="2"/>
</dbReference>
<organism evidence="5 6">
    <name type="scientific">Sphingobacterium oryzagri</name>
    <dbReference type="NCBI Taxonomy" id="3025669"/>
    <lineage>
        <taxon>Bacteria</taxon>
        <taxon>Pseudomonadati</taxon>
        <taxon>Bacteroidota</taxon>
        <taxon>Sphingobacteriia</taxon>
        <taxon>Sphingobacteriales</taxon>
        <taxon>Sphingobacteriaceae</taxon>
        <taxon>Sphingobacterium</taxon>
    </lineage>
</organism>
<evidence type="ECO:0000313" key="6">
    <source>
        <dbReference type="Proteomes" id="UP001221558"/>
    </source>
</evidence>
<protein>
    <recommendedName>
        <fullName evidence="4">Chorismate dehydratase</fullName>
        <ecNumber evidence="4">4.2.1.151</ecNumber>
    </recommendedName>
    <alternativeName>
        <fullName evidence="4">Menaquinone biosynthetic enzyme MqnA</fullName>
    </alternativeName>
</protein>
<keyword evidence="3 4" id="KW-0456">Lyase</keyword>
<name>A0ABY7WP82_9SPHI</name>
<dbReference type="EMBL" id="CP117880">
    <property type="protein sequence ID" value="WDF70226.1"/>
    <property type="molecule type" value="Genomic_DNA"/>
</dbReference>
<dbReference type="CDD" id="cd13634">
    <property type="entry name" value="PBP2_Sco4506"/>
    <property type="match status" value="1"/>
</dbReference>
<dbReference type="PANTHER" id="PTHR37690">
    <property type="entry name" value="CHORISMATE DEHYDRATASE"/>
    <property type="match status" value="1"/>
</dbReference>
<evidence type="ECO:0000313" key="5">
    <source>
        <dbReference type="EMBL" id="WDF70226.1"/>
    </source>
</evidence>
<reference evidence="5 6" key="1">
    <citation type="submission" date="2023-02" db="EMBL/GenBank/DDBJ databases">
        <title>Genome sequence of Sphingobacterium sp. KACC 22765.</title>
        <authorList>
            <person name="Kim S."/>
            <person name="Heo J."/>
            <person name="Kwon S.-W."/>
        </authorList>
    </citation>
    <scope>NUCLEOTIDE SEQUENCE [LARGE SCALE GENOMIC DNA]</scope>
    <source>
        <strain evidence="5 6">KACC 22765</strain>
    </source>
</reference>
<comment type="pathway">
    <text evidence="1 4">Quinol/quinone metabolism; menaquinone biosynthesis.</text>
</comment>
<dbReference type="EC" id="4.2.1.151" evidence="4"/>
<dbReference type="RefSeq" id="WP_274268935.1">
    <property type="nucleotide sequence ID" value="NZ_CP117880.1"/>
</dbReference>
<dbReference type="PANTHER" id="PTHR37690:SF1">
    <property type="entry name" value="CHORISMATE DEHYDRATASE"/>
    <property type="match status" value="1"/>
</dbReference>
<gene>
    <name evidence="4" type="primary">mqnA</name>
    <name evidence="5" type="ORF">PQ465_07565</name>
</gene>
<dbReference type="Pfam" id="PF02621">
    <property type="entry name" value="VitK2_biosynth"/>
    <property type="match status" value="1"/>
</dbReference>
<comment type="function">
    <text evidence="4">Catalyzes the dehydration of chorismate into 3-[(1-carboxyvinyl)oxy]benzoate, a step in the biosynthesis of menaquinone (MK, vitamin K2).</text>
</comment>
<dbReference type="Proteomes" id="UP001221558">
    <property type="component" value="Chromosome"/>
</dbReference>
<accession>A0ABY7WP82</accession>
<evidence type="ECO:0000256" key="3">
    <source>
        <dbReference type="ARBA" id="ARBA00023239"/>
    </source>
</evidence>
<proteinExistence type="inferred from homology"/>
<evidence type="ECO:0000256" key="4">
    <source>
        <dbReference type="HAMAP-Rule" id="MF_00995"/>
    </source>
</evidence>